<feature type="region of interest" description="Disordered" evidence="1">
    <location>
        <begin position="362"/>
        <end position="422"/>
    </location>
</feature>
<dbReference type="Proteomes" id="UP001057375">
    <property type="component" value="Unassembled WGS sequence"/>
</dbReference>
<protein>
    <recommendedName>
        <fullName evidence="4">AT-hook motif nuclear-localized protein</fullName>
    </recommendedName>
</protein>
<feature type="compositionally biased region" description="Low complexity" evidence="1">
    <location>
        <begin position="305"/>
        <end position="325"/>
    </location>
</feature>
<feature type="non-terminal residue" evidence="2">
    <location>
        <position position="1"/>
    </location>
</feature>
<feature type="compositionally biased region" description="Basic and acidic residues" evidence="1">
    <location>
        <begin position="107"/>
        <end position="116"/>
    </location>
</feature>
<feature type="region of interest" description="Disordered" evidence="1">
    <location>
        <begin position="69"/>
        <end position="163"/>
    </location>
</feature>
<feature type="region of interest" description="Disordered" evidence="1">
    <location>
        <begin position="279"/>
        <end position="334"/>
    </location>
</feature>
<name>A0ABQ5JX65_9EUKA</name>
<proteinExistence type="predicted"/>
<accession>A0ABQ5JX65</accession>
<evidence type="ECO:0008006" key="4">
    <source>
        <dbReference type="Google" id="ProtNLM"/>
    </source>
</evidence>
<dbReference type="EMBL" id="BQXS01011683">
    <property type="protein sequence ID" value="GKT15574.1"/>
    <property type="molecule type" value="Genomic_DNA"/>
</dbReference>
<feature type="compositionally biased region" description="Low complexity" evidence="1">
    <location>
        <begin position="394"/>
        <end position="414"/>
    </location>
</feature>
<feature type="compositionally biased region" description="Polar residues" evidence="1">
    <location>
        <begin position="283"/>
        <end position="299"/>
    </location>
</feature>
<evidence type="ECO:0000313" key="3">
    <source>
        <dbReference type="Proteomes" id="UP001057375"/>
    </source>
</evidence>
<feature type="compositionally biased region" description="Basic residues" evidence="1">
    <location>
        <begin position="151"/>
        <end position="161"/>
    </location>
</feature>
<feature type="compositionally biased region" description="Polar residues" evidence="1">
    <location>
        <begin position="372"/>
        <end position="388"/>
    </location>
</feature>
<comment type="caution">
    <text evidence="2">The sequence shown here is derived from an EMBL/GenBank/DDBJ whole genome shotgun (WGS) entry which is preliminary data.</text>
</comment>
<evidence type="ECO:0000313" key="2">
    <source>
        <dbReference type="EMBL" id="GKT15574.1"/>
    </source>
</evidence>
<evidence type="ECO:0000256" key="1">
    <source>
        <dbReference type="SAM" id="MobiDB-lite"/>
    </source>
</evidence>
<sequence length="666" mass="72025">MNINAMISERAGATIRTVAQCDSSIQSLAVSPNGQFIALKVLESHSLTIVERMTLDEYEFRRETMWKEEKGVEEGQGSGRIKGRKRKKSSGEGSQSSPDHPARGRRSRETYGEMIEKPVTPRQIDDGMSQLTQEDEEIYEDSSIGVDEKAKSKKQGQKKRKDQGFDQNVTSFLWPEMECSWPIAVKTRWEKTSYVSRWKRSQSQDVTSPMLIPIISFIDDSLILVGQRKNLFDIYEYKKSSHVHVPTSPSAVPGPRSPIRHSLDVAPGEEIVGSLGECRGDGSQMSQLSSQTQHRSLSDSIVVRSSSYSSSSSSSSTSSSASSGYSGAGGSSKRWTATDMSITLPSPIRHSLDVAPGEEIVGSLGECRGDGSQMSQLSSQTQHRSLSDSIVVRSSSYSSSSSSSSTSSSASSGYSGAGGSSKRWTATDMSITLPFSALSYCACSPDCQLFAPSDLVSSGHSQPSMSQSLISIIMEDGTIVIVDSFGDCKDILKDVRFRAANCISLSNDGRLFAIVSQQIAWLWVGNAFQDSLSFLSSEMSIHEALFSSGHGWKKVASGGCRSCSFTFNGFLIVAHAHKLSVYSPSTDNIVFTFSDITLLSVTFLKCIGNRIVIANLDRILVLKVSDEGIISYEGHIGMPSEVLCLESGMGGVIAGLSSGGVYEILL</sequence>
<feature type="region of interest" description="Disordered" evidence="1">
    <location>
        <begin position="243"/>
        <end position="262"/>
    </location>
</feature>
<reference evidence="2" key="1">
    <citation type="submission" date="2022-03" db="EMBL/GenBank/DDBJ databases">
        <title>Draft genome sequence of Aduncisulcus paluster, a free-living microaerophilic Fornicata.</title>
        <authorList>
            <person name="Yuyama I."/>
            <person name="Kume K."/>
            <person name="Tamura T."/>
            <person name="Inagaki Y."/>
            <person name="Hashimoto T."/>
        </authorList>
    </citation>
    <scope>NUCLEOTIDE SEQUENCE</scope>
    <source>
        <strain evidence="2">NY0171</strain>
    </source>
</reference>
<keyword evidence="3" id="KW-1185">Reference proteome</keyword>
<organism evidence="2 3">
    <name type="scientific">Aduncisulcus paluster</name>
    <dbReference type="NCBI Taxonomy" id="2918883"/>
    <lineage>
        <taxon>Eukaryota</taxon>
        <taxon>Metamonada</taxon>
        <taxon>Carpediemonas-like organisms</taxon>
        <taxon>Aduncisulcus</taxon>
    </lineage>
</organism>
<gene>
    <name evidence="2" type="ORF">ADUPG1_010742</name>
</gene>
<dbReference type="SUPFAM" id="SSF63829">
    <property type="entry name" value="Calcium-dependent phosphotriesterase"/>
    <property type="match status" value="1"/>
</dbReference>